<proteinExistence type="predicted"/>
<evidence type="ECO:0000313" key="1">
    <source>
        <dbReference type="EMBL" id="AAG02924.1"/>
    </source>
</evidence>
<evidence type="ECO:0000313" key="2">
    <source>
        <dbReference type="Proteomes" id="UP000000872"/>
    </source>
</evidence>
<organism evidence="1 2">
    <name type="scientific">Amsacta moorei entomopoxvirus</name>
    <name type="common">AmEPV</name>
    <dbReference type="NCBI Taxonomy" id="28321"/>
    <lineage>
        <taxon>Viruses</taxon>
        <taxon>Varidnaviria</taxon>
        <taxon>Bamfordvirae</taxon>
        <taxon>Nucleocytoviricota</taxon>
        <taxon>Pokkesviricetes</taxon>
        <taxon>Chitovirales</taxon>
        <taxon>Poxviridae</taxon>
        <taxon>Entomopoxvirinae</taxon>
        <taxon>Betaentomopoxvirus</taxon>
    </lineage>
</organism>
<dbReference type="OrthoDB" id="38422at10239"/>
<protein>
    <submittedName>
        <fullName evidence="1">AMV218</fullName>
    </submittedName>
</protein>
<dbReference type="EMBL" id="AF250284">
    <property type="protein sequence ID" value="AAG02924.1"/>
    <property type="molecule type" value="Genomic_DNA"/>
</dbReference>
<organismHost>
    <name type="scientific">Amsacta</name>
    <dbReference type="NCBI Taxonomy" id="340055"/>
</organismHost>
<dbReference type="Proteomes" id="UP000000872">
    <property type="component" value="Segment"/>
</dbReference>
<gene>
    <name evidence="1" type="primary">AMV218</name>
</gene>
<accession>Q9EMI8</accession>
<name>Q9EMI8_AMEPV</name>
<keyword evidence="2" id="KW-1185">Reference proteome</keyword>
<dbReference type="RefSeq" id="NP_065000.1">
    <property type="nucleotide sequence ID" value="NC_002520.1"/>
</dbReference>
<reference evidence="1 2" key="1">
    <citation type="journal article" date="2000" name="Virology">
        <title>Complete genomic sequence of the Amsacta moorei entomopoxvirus: analysis and comparison with other poxviruses.</title>
        <authorList>
            <person name="Bawden A.L."/>
            <person name="Glassberg K.J."/>
            <person name="Diggans J."/>
            <person name="Shaw R."/>
            <person name="Farmerie W."/>
            <person name="Moyer R.W."/>
        </authorList>
    </citation>
    <scope>NUCLEOTIDE SEQUENCE [LARGE SCALE GENOMIC DNA]</scope>
</reference>
<dbReference type="KEGG" id="vg:1494808"/>
<sequence>MENINNYIGVVKNQNLHKDIKINNIYITILEDSKYYLTVDYCIENENILKYNIKSYFQKIYLENLKIKSYEKKIYYNDNITNILHCIKYKILK</sequence>
<dbReference type="GeneID" id="1494808"/>